<evidence type="ECO:0000313" key="1">
    <source>
        <dbReference type="EMBL" id="AUV58807.1"/>
    </source>
</evidence>
<protein>
    <submittedName>
        <fullName evidence="1">Ankyrin repeat protein</fullName>
    </submittedName>
</protein>
<dbReference type="SMART" id="SM00248">
    <property type="entry name" value="ANK"/>
    <property type="match status" value="5"/>
</dbReference>
<organism evidence="1">
    <name type="scientific">Bandra megavirus</name>
    <dbReference type="NCBI Taxonomy" id="2071566"/>
    <lineage>
        <taxon>Viruses</taxon>
        <taxon>Varidnaviria</taxon>
        <taxon>Bamfordvirae</taxon>
        <taxon>Nucleocytoviricota</taxon>
        <taxon>Megaviricetes</taxon>
        <taxon>Imitervirales</taxon>
        <taxon>Mimiviridae</taxon>
        <taxon>Megamimivirinae</taxon>
        <taxon>Megavirus</taxon>
    </lineage>
</organism>
<name>A0A2K9V9B9_9VIRU</name>
<dbReference type="InterPro" id="IPR036770">
    <property type="entry name" value="Ankyrin_rpt-contain_sf"/>
</dbReference>
<reference evidence="1" key="1">
    <citation type="submission" date="2018-01" db="EMBL/GenBank/DDBJ databases">
        <title>Draft genome sequence of Bandra megavirus.</title>
        <authorList>
            <person name="Chatterjee A."/>
            <person name="Yadav R."/>
            <person name="Kondabagil K."/>
        </authorList>
    </citation>
    <scope>NUCLEOTIDE SEQUENCE</scope>
    <source>
        <strain evidence="1">KK-1</strain>
    </source>
</reference>
<sequence length="387" mass="45819">MNKYNHNYKSRTNKSEKFIYKNKKNKIKPIVPKKTITNETLYPKKHRNSLSDVFYSNMFNTYRDLYTNNSKSEALIKFIQSGVNCYDIDKYLNTHLMCACKYSYQDSNIEIVKLILNQTTTKFSHTYIFNGIINDINVSRCSALEYAMELPGNKQIIKLLVKYGANVNYISYNKIPLIIWASSNYAPDISISKIFLNAGAYIDFDDYHHRSLLHCILKNEYCKNTYEIIKFLLDNGFDIDYETNMTSNYSYIDRVVYYVEQSIFAYAYNKYIQDGDIRIISLILDYGYNYSMIRTYDQKILKIIGTINLRKVYFKSIKEEICDVKNEFIYRPGSLRFKLASMNWYINSGYIYNCLTLKNLDVLEYLGIFDEKDLVLKIKENIREIYD</sequence>
<dbReference type="Pfam" id="PF12796">
    <property type="entry name" value="Ank_2"/>
    <property type="match status" value="1"/>
</dbReference>
<proteinExistence type="predicted"/>
<dbReference type="Gene3D" id="1.25.40.20">
    <property type="entry name" value="Ankyrin repeat-containing domain"/>
    <property type="match status" value="1"/>
</dbReference>
<dbReference type="InterPro" id="IPR002110">
    <property type="entry name" value="Ankyrin_rpt"/>
</dbReference>
<dbReference type="SUPFAM" id="SSF48403">
    <property type="entry name" value="Ankyrin repeat"/>
    <property type="match status" value="1"/>
</dbReference>
<accession>A0A2K9V9B9</accession>
<dbReference type="EMBL" id="MG779377">
    <property type="protein sequence ID" value="AUV58807.1"/>
    <property type="molecule type" value="Genomic_DNA"/>
</dbReference>